<evidence type="ECO:0000256" key="7">
    <source>
        <dbReference type="ARBA" id="ARBA00015499"/>
    </source>
</evidence>
<evidence type="ECO:0000256" key="13">
    <source>
        <dbReference type="ARBA" id="ARBA00023128"/>
    </source>
</evidence>
<organism evidence="17 18">
    <name type="scientific">Fonsecaea erecta</name>
    <dbReference type="NCBI Taxonomy" id="1367422"/>
    <lineage>
        <taxon>Eukaryota</taxon>
        <taxon>Fungi</taxon>
        <taxon>Dikarya</taxon>
        <taxon>Ascomycota</taxon>
        <taxon>Pezizomycotina</taxon>
        <taxon>Eurotiomycetes</taxon>
        <taxon>Chaetothyriomycetidae</taxon>
        <taxon>Chaetothyriales</taxon>
        <taxon>Herpotrichiellaceae</taxon>
        <taxon>Fonsecaea</taxon>
    </lineage>
</organism>
<dbReference type="GO" id="GO:0043546">
    <property type="term" value="F:molybdopterin cofactor binding"/>
    <property type="evidence" value="ECO:0007669"/>
    <property type="project" value="TreeGrafter"/>
</dbReference>
<keyword evidence="9" id="KW-0349">Heme</keyword>
<keyword evidence="12" id="KW-0408">Iron</keyword>
<reference evidence="17 18" key="1">
    <citation type="submission" date="2016-04" db="EMBL/GenBank/DDBJ databases">
        <title>Draft genome of Fonsecaea erecta CBS 125763.</title>
        <authorList>
            <person name="Weiss V.A."/>
            <person name="Vicente V.A."/>
            <person name="Raittz R.T."/>
            <person name="Moreno L.F."/>
            <person name="De Souza E.M."/>
            <person name="Pedrosa F.O."/>
            <person name="Steffens M.B."/>
            <person name="Faoro H."/>
            <person name="Tadra-Sfeir M.Z."/>
            <person name="Najafzadeh M.J."/>
            <person name="Felipe M.S."/>
            <person name="Teixeira M."/>
            <person name="Sun J."/>
            <person name="Xi L."/>
            <person name="Gomes R."/>
            <person name="De Azevedo C.M."/>
            <person name="Salgado C.G."/>
            <person name="Da Silva M.B."/>
            <person name="Nascimento M.F."/>
            <person name="Queiroz-Telles F."/>
            <person name="Attili D.S."/>
            <person name="Gorbushina A."/>
        </authorList>
    </citation>
    <scope>NUCLEOTIDE SEQUENCE [LARGE SCALE GENOMIC DNA]</scope>
    <source>
        <strain evidence="17 18">CBS 125763</strain>
    </source>
</reference>
<evidence type="ECO:0000256" key="4">
    <source>
        <dbReference type="ARBA" id="ARBA00004971"/>
    </source>
</evidence>
<evidence type="ECO:0000256" key="10">
    <source>
        <dbReference type="ARBA" id="ARBA00022723"/>
    </source>
</evidence>
<dbReference type="Gene3D" id="3.90.420.10">
    <property type="entry name" value="Oxidoreductase, molybdopterin-binding domain"/>
    <property type="match status" value="1"/>
</dbReference>
<dbReference type="PRINTS" id="PR00407">
    <property type="entry name" value="EUMOPTERIN"/>
</dbReference>
<name>A0A178ZLP9_9EURO</name>
<dbReference type="InterPro" id="IPR000572">
    <property type="entry name" value="OxRdtase_Mopterin-bd_dom"/>
</dbReference>
<dbReference type="InterPro" id="IPR005066">
    <property type="entry name" value="MoCF_OxRdtse_dimer"/>
</dbReference>
<comment type="cofactor">
    <cofactor evidence="1">
        <name>Mo-molybdopterin</name>
        <dbReference type="ChEBI" id="CHEBI:71302"/>
    </cofactor>
</comment>
<evidence type="ECO:0000256" key="15">
    <source>
        <dbReference type="SAM" id="Phobius"/>
    </source>
</evidence>
<keyword evidence="10" id="KW-0479">Metal-binding</keyword>
<dbReference type="Gene3D" id="2.60.40.650">
    <property type="match status" value="1"/>
</dbReference>
<accession>A0A178ZLP9</accession>
<dbReference type="Proteomes" id="UP000078343">
    <property type="component" value="Unassembled WGS sequence"/>
</dbReference>
<evidence type="ECO:0000256" key="8">
    <source>
        <dbReference type="ARBA" id="ARBA00022505"/>
    </source>
</evidence>
<proteinExistence type="predicted"/>
<dbReference type="OrthoDB" id="432685at2759"/>
<dbReference type="InterPro" id="IPR036400">
    <property type="entry name" value="Cyt_B5-like_heme/steroid_sf"/>
</dbReference>
<keyword evidence="11" id="KW-0560">Oxidoreductase</keyword>
<sequence>MPKLTRFRDFAQRISALVTRPHDSGSRPTPTDGARLLFSSGGRNGSINWTNRVRRGTKPLLSPALLTASTVVGCTVFAVSIVTWSPVAYAEVPAAPPKRWIRLDEVKQHGRNAERKWVIKGTRVFDITDWIAAHPGGPVILHAIGGSIDPYWNIFTIHQKQDVYDVLEEYFIGDIDPRDLIDGKVAESDVEDPFVNDPVRHPRLLQHTQKPCNAEAPAGSLESYITANDTFYVRNHLWVPELDEKTHTLTVELPDGTEKEYTLRDLKSKFEPFTITATLQCAGNRRKHMTAAARPAIGLQWDVGAISNAQWTGVRLRDILRDAGYPVDDGESEEAKHVHFVAAEAYGASIPIEKALDPRGDVMLAYGMNGKPLPPDHGYPLRALVPGNTAARSVKWIEKIVLAEEESHSQWQRRDYKCFCPSQTAKDVDWSSAPAIQETPVQSAITSITEISGSSRHGRKSLQRYGLNEDAVHVKGYAFSGGGRDIVRVDVSPDGGKSWQPALLLPDVSKGHKAWSWKQWELVVPKRLAGKQFAVKAVDEAYNSQPESYEAQFNFRGNLTTAWHKVDYPRTSGEPSR</sequence>
<dbReference type="GeneID" id="30009899"/>
<dbReference type="EC" id="1.8.3.1" evidence="5"/>
<evidence type="ECO:0000256" key="11">
    <source>
        <dbReference type="ARBA" id="ARBA00023002"/>
    </source>
</evidence>
<dbReference type="FunFam" id="3.10.120.10:FF:000007">
    <property type="entry name" value="Sulfite oxidase, mitochondrial"/>
    <property type="match status" value="1"/>
</dbReference>
<dbReference type="SUPFAM" id="SSF55856">
    <property type="entry name" value="Cytochrome b5-like heme/steroid binding domain"/>
    <property type="match status" value="1"/>
</dbReference>
<keyword evidence="15" id="KW-0472">Membrane</keyword>
<dbReference type="InterPro" id="IPR001199">
    <property type="entry name" value="Cyt_B5-like_heme/steroid-bd"/>
</dbReference>
<feature type="transmembrane region" description="Helical" evidence="15">
    <location>
        <begin position="60"/>
        <end position="84"/>
    </location>
</feature>
<dbReference type="PANTHER" id="PTHR19372:SF7">
    <property type="entry name" value="SULFITE OXIDASE, MITOCHONDRIAL"/>
    <property type="match status" value="1"/>
</dbReference>
<dbReference type="PANTHER" id="PTHR19372">
    <property type="entry name" value="SULFITE REDUCTASE"/>
    <property type="match status" value="1"/>
</dbReference>
<evidence type="ECO:0000256" key="6">
    <source>
        <dbReference type="ARBA" id="ARBA00012673"/>
    </source>
</evidence>
<dbReference type="EC" id="1.7.1.3" evidence="6"/>
<protein>
    <recommendedName>
        <fullName evidence="7">Nitrate reductase [NADPH]</fullName>
        <ecNumber evidence="6">1.7.1.3</ecNumber>
        <ecNumber evidence="5">1.8.3.1</ecNumber>
    </recommendedName>
</protein>
<comment type="cofactor">
    <cofactor evidence="2">
        <name>heme b</name>
        <dbReference type="ChEBI" id="CHEBI:60344"/>
    </cofactor>
</comment>
<dbReference type="FunFam" id="3.90.420.10:FF:000002">
    <property type="entry name" value="sulfite oxidase, mitochondrial"/>
    <property type="match status" value="1"/>
</dbReference>
<dbReference type="Pfam" id="PF00173">
    <property type="entry name" value="Cyt-b5"/>
    <property type="match status" value="1"/>
</dbReference>
<keyword evidence="13" id="KW-0496">Mitochondrion</keyword>
<dbReference type="EMBL" id="LVYI01000004">
    <property type="protein sequence ID" value="OAP60729.1"/>
    <property type="molecule type" value="Genomic_DNA"/>
</dbReference>
<evidence type="ECO:0000256" key="9">
    <source>
        <dbReference type="ARBA" id="ARBA00022617"/>
    </source>
</evidence>
<dbReference type="SUPFAM" id="SSF56524">
    <property type="entry name" value="Oxidoreductase molybdopterin-binding domain"/>
    <property type="match status" value="1"/>
</dbReference>
<evidence type="ECO:0000256" key="3">
    <source>
        <dbReference type="ARBA" id="ARBA00004569"/>
    </source>
</evidence>
<dbReference type="PROSITE" id="PS50255">
    <property type="entry name" value="CYTOCHROME_B5_2"/>
    <property type="match status" value="1"/>
</dbReference>
<evidence type="ECO:0000256" key="1">
    <source>
        <dbReference type="ARBA" id="ARBA00001924"/>
    </source>
</evidence>
<dbReference type="InterPro" id="IPR014756">
    <property type="entry name" value="Ig_E-set"/>
</dbReference>
<evidence type="ECO:0000313" key="17">
    <source>
        <dbReference type="EMBL" id="OAP60729.1"/>
    </source>
</evidence>
<evidence type="ECO:0000256" key="12">
    <source>
        <dbReference type="ARBA" id="ARBA00023004"/>
    </source>
</evidence>
<comment type="pathway">
    <text evidence="4">Energy metabolism; sulfur metabolism.</text>
</comment>
<dbReference type="GO" id="GO:0008482">
    <property type="term" value="F:sulfite oxidase activity"/>
    <property type="evidence" value="ECO:0007669"/>
    <property type="project" value="UniProtKB-EC"/>
</dbReference>
<dbReference type="InterPro" id="IPR008335">
    <property type="entry name" value="Mopterin_OxRdtase_euk"/>
</dbReference>
<dbReference type="AlphaFoldDB" id="A0A178ZLP9"/>
<evidence type="ECO:0000259" key="16">
    <source>
        <dbReference type="PROSITE" id="PS50255"/>
    </source>
</evidence>
<dbReference type="STRING" id="1367422.A0A178ZLP9"/>
<comment type="catalytic activity">
    <reaction evidence="14">
        <text>nitrite + NADP(+) + H2O = nitrate + NADPH + H(+)</text>
        <dbReference type="Rhea" id="RHEA:19061"/>
        <dbReference type="ChEBI" id="CHEBI:15377"/>
        <dbReference type="ChEBI" id="CHEBI:15378"/>
        <dbReference type="ChEBI" id="CHEBI:16301"/>
        <dbReference type="ChEBI" id="CHEBI:17632"/>
        <dbReference type="ChEBI" id="CHEBI:57783"/>
        <dbReference type="ChEBI" id="CHEBI:58349"/>
        <dbReference type="EC" id="1.7.1.3"/>
    </reaction>
</comment>
<keyword evidence="8" id="KW-0500">Molybdenum</keyword>
<evidence type="ECO:0000256" key="14">
    <source>
        <dbReference type="ARBA" id="ARBA00049155"/>
    </source>
</evidence>
<dbReference type="Pfam" id="PF03404">
    <property type="entry name" value="Mo-co_dimer"/>
    <property type="match status" value="1"/>
</dbReference>
<dbReference type="GO" id="GO:0050464">
    <property type="term" value="F:nitrate reductase (NADPH) activity"/>
    <property type="evidence" value="ECO:0007669"/>
    <property type="project" value="UniProtKB-EC"/>
</dbReference>
<dbReference type="GO" id="GO:0006790">
    <property type="term" value="P:sulfur compound metabolic process"/>
    <property type="evidence" value="ECO:0007669"/>
    <property type="project" value="TreeGrafter"/>
</dbReference>
<dbReference type="GO" id="GO:0005758">
    <property type="term" value="C:mitochondrial intermembrane space"/>
    <property type="evidence" value="ECO:0007669"/>
    <property type="project" value="UniProtKB-SubCell"/>
</dbReference>
<evidence type="ECO:0000256" key="2">
    <source>
        <dbReference type="ARBA" id="ARBA00001970"/>
    </source>
</evidence>
<dbReference type="RefSeq" id="XP_018694096.1">
    <property type="nucleotide sequence ID" value="XM_018837243.1"/>
</dbReference>
<dbReference type="SUPFAM" id="SSF81296">
    <property type="entry name" value="E set domains"/>
    <property type="match status" value="1"/>
</dbReference>
<dbReference type="Gene3D" id="3.10.120.10">
    <property type="entry name" value="Cytochrome b5-like heme/steroid binding domain"/>
    <property type="match status" value="1"/>
</dbReference>
<dbReference type="Pfam" id="PF00174">
    <property type="entry name" value="Oxidored_molyb"/>
    <property type="match status" value="1"/>
</dbReference>
<dbReference type="InterPro" id="IPR036374">
    <property type="entry name" value="OxRdtase_Mopterin-bd_sf"/>
</dbReference>
<comment type="subcellular location">
    <subcellularLocation>
        <location evidence="3">Mitochondrion intermembrane space</location>
    </subcellularLocation>
</comment>
<dbReference type="GO" id="GO:0020037">
    <property type="term" value="F:heme binding"/>
    <property type="evidence" value="ECO:0007669"/>
    <property type="project" value="TreeGrafter"/>
</dbReference>
<evidence type="ECO:0000313" key="18">
    <source>
        <dbReference type="Proteomes" id="UP000078343"/>
    </source>
</evidence>
<keyword evidence="18" id="KW-1185">Reference proteome</keyword>
<keyword evidence="15" id="KW-1133">Transmembrane helix</keyword>
<feature type="domain" description="Cytochrome b5 heme-binding" evidence="16">
    <location>
        <begin position="98"/>
        <end position="176"/>
    </location>
</feature>
<evidence type="ECO:0000256" key="5">
    <source>
        <dbReference type="ARBA" id="ARBA00012505"/>
    </source>
</evidence>
<keyword evidence="15" id="KW-0812">Transmembrane</keyword>
<dbReference type="GO" id="GO:0030151">
    <property type="term" value="F:molybdenum ion binding"/>
    <property type="evidence" value="ECO:0007669"/>
    <property type="project" value="InterPro"/>
</dbReference>
<dbReference type="SMART" id="SM01117">
    <property type="entry name" value="Cyt-b5"/>
    <property type="match status" value="1"/>
</dbReference>
<gene>
    <name evidence="17" type="ORF">AYL99_05731</name>
</gene>
<comment type="caution">
    <text evidence="17">The sequence shown here is derived from an EMBL/GenBank/DDBJ whole genome shotgun (WGS) entry which is preliminary data.</text>
</comment>